<accession>A0A939IIN9</accession>
<dbReference type="Proteomes" id="UP000664303">
    <property type="component" value="Unassembled WGS sequence"/>
</dbReference>
<evidence type="ECO:0008006" key="3">
    <source>
        <dbReference type="Google" id="ProtNLM"/>
    </source>
</evidence>
<organism evidence="1 2">
    <name type="scientific">Parahaliea mediterranea</name>
    <dbReference type="NCBI Taxonomy" id="651086"/>
    <lineage>
        <taxon>Bacteria</taxon>
        <taxon>Pseudomonadati</taxon>
        <taxon>Pseudomonadota</taxon>
        <taxon>Gammaproteobacteria</taxon>
        <taxon>Cellvibrionales</taxon>
        <taxon>Halieaceae</taxon>
        <taxon>Parahaliea</taxon>
    </lineage>
</organism>
<gene>
    <name evidence="1" type="ORF">JYP50_02540</name>
</gene>
<comment type="caution">
    <text evidence="1">The sequence shown here is derived from an EMBL/GenBank/DDBJ whole genome shotgun (WGS) entry which is preliminary data.</text>
</comment>
<dbReference type="EMBL" id="JAFKCZ010000002">
    <property type="protein sequence ID" value="MBN7795451.1"/>
    <property type="molecule type" value="Genomic_DNA"/>
</dbReference>
<proteinExistence type="predicted"/>
<name>A0A939IIN9_9GAMM</name>
<protein>
    <recommendedName>
        <fullName evidence="3">Universal stress protein</fullName>
    </recommendedName>
</protein>
<dbReference type="RefSeq" id="WP_206558903.1">
    <property type="nucleotide sequence ID" value="NZ_JAFKCZ010000002.1"/>
</dbReference>
<sequence>MSDRQPANTIVLPIDLYGVRRPVLEALVRIAGQLDCRLLGLIVDDPRLQRVADLPFTTEIVLAGGTEREFLPQQVRARFARISRQTQRLLDELATHNRVGLSYEAVSGAGLQAVLQRGERLNLFLPGRVGGPARPAGAARVAIPRLGLLLGVAGYDAAIVAMARALVGAAMVGAVYVLSPRAPEPSRLQGLGQRGIRPHLLHQDDLSPAGVLALIRRSGYDLLILPRAALEGISPDAFEHALASARGQLLVVS</sequence>
<reference evidence="1" key="1">
    <citation type="submission" date="2021-02" db="EMBL/GenBank/DDBJ databases">
        <title>PHA producing bacteria isolated from coastal sediment in Guangdong, Shenzhen.</title>
        <authorList>
            <person name="Zheng W."/>
            <person name="Yu S."/>
            <person name="Huang Y."/>
        </authorList>
    </citation>
    <scope>NUCLEOTIDE SEQUENCE</scope>
    <source>
        <strain evidence="1">TN14-10</strain>
    </source>
</reference>
<keyword evidence="2" id="KW-1185">Reference proteome</keyword>
<evidence type="ECO:0000313" key="1">
    <source>
        <dbReference type="EMBL" id="MBN7795451.1"/>
    </source>
</evidence>
<evidence type="ECO:0000313" key="2">
    <source>
        <dbReference type="Proteomes" id="UP000664303"/>
    </source>
</evidence>
<dbReference type="AlphaFoldDB" id="A0A939IIN9"/>